<dbReference type="EMBL" id="JAAGOB010000003">
    <property type="protein sequence ID" value="NED94901.1"/>
    <property type="molecule type" value="Genomic_DNA"/>
</dbReference>
<dbReference type="GO" id="GO:0009435">
    <property type="term" value="P:NAD+ biosynthetic process"/>
    <property type="evidence" value="ECO:0007669"/>
    <property type="project" value="InterPro"/>
</dbReference>
<dbReference type="PANTHER" id="PTHR42716:SF1">
    <property type="entry name" value="SLL0471 PROTEIN"/>
    <property type="match status" value="1"/>
</dbReference>
<dbReference type="SUPFAM" id="SSF51905">
    <property type="entry name" value="FAD/NAD(P)-binding domain"/>
    <property type="match status" value="1"/>
</dbReference>
<reference evidence="1 2" key="1">
    <citation type="submission" date="2020-02" db="EMBL/GenBank/DDBJ databases">
        <authorList>
            <person name="Li X.-J."/>
            <person name="Feng X.-M."/>
        </authorList>
    </citation>
    <scope>NUCLEOTIDE SEQUENCE [LARGE SCALE GENOMIC DNA]</scope>
    <source>
        <strain evidence="1 2">CGMCC 4.7225</strain>
    </source>
</reference>
<dbReference type="PANTHER" id="PTHR42716">
    <property type="entry name" value="L-ASPARTATE OXIDASE"/>
    <property type="match status" value="1"/>
</dbReference>
<organism evidence="1 2">
    <name type="scientific">Phytoactinopolyspora alkaliphila</name>
    <dbReference type="NCBI Taxonomy" id="1783498"/>
    <lineage>
        <taxon>Bacteria</taxon>
        <taxon>Bacillati</taxon>
        <taxon>Actinomycetota</taxon>
        <taxon>Actinomycetes</taxon>
        <taxon>Jiangellales</taxon>
        <taxon>Jiangellaceae</taxon>
        <taxon>Phytoactinopolyspora</taxon>
    </lineage>
</organism>
<comment type="caution">
    <text evidence="1">The sequence shown here is derived from an EMBL/GenBank/DDBJ whole genome shotgun (WGS) entry which is preliminary data.</text>
</comment>
<protein>
    <submittedName>
        <fullName evidence="1">FAD-dependent oxidoreductase</fullName>
    </submittedName>
</protein>
<name>A0A6N9YIM9_9ACTN</name>
<proteinExistence type="predicted"/>
<sequence length="619" mass="64672">MNGIDIVDADVAVIGGGLGGIAAALAACETGARVVLTEATDRLGGQITTQAVSALDEHPLVETTGVTRSYRRLRDGIRARYAAQLAGLPGVDDVVRREAAANPGGGWVSRLCFEPAVAEAVIADLLAPHVESGRLVTHRGVAPTACAMSADRIRAVDLAPAAGEISVIGTEPPPAAVLRVRAAVVVDATELGDLLPLAGAPWVTGAEARADTGEPHATAGGPEPTRTQSLTWCAALTLAAQPGQPVPEPGGYARWRETQPFTLEVPDHLGRPRPFRVFTDGPGGLPPFWTYRRIRAAATVGGPETVLLNWASHDYVDRDLVGADGAGRKVIADEARRLTLSFVRWLQTEVPRDDGDGHGYPEIQLASQALGTDDGLAAAPYVRESRRLLARSRVVEQEMSADCVPSVRALPRLDAVGVGWYHLDLHARVGDSTGMYAESRPFTVPFSAMVARSPVNLVAAAKNIGTTHITNGAYRVHHVEWAIGEAAGVAAARCAMNGMAASAVADDPPAIAALQLDLARRGAPSAWATDVDSDDPLFAGLQMLAVYALAAGARTDDLDLGPTRATGPDAGALASAVATVRGHLGLDPATTTVTWEDAAARLVSDLPEPHAIWRARAQT</sequence>
<dbReference type="InterPro" id="IPR005288">
    <property type="entry name" value="NadB"/>
</dbReference>
<dbReference type="Gene3D" id="3.40.50.720">
    <property type="entry name" value="NAD(P)-binding Rossmann-like Domain"/>
    <property type="match status" value="1"/>
</dbReference>
<accession>A0A6N9YIM9</accession>
<dbReference type="InterPro" id="IPR036188">
    <property type="entry name" value="FAD/NAD-bd_sf"/>
</dbReference>
<dbReference type="Pfam" id="PF12831">
    <property type="entry name" value="FAD_oxidored"/>
    <property type="match status" value="1"/>
</dbReference>
<gene>
    <name evidence="1" type="ORF">G1H11_06200</name>
</gene>
<dbReference type="Proteomes" id="UP000469185">
    <property type="component" value="Unassembled WGS sequence"/>
</dbReference>
<evidence type="ECO:0000313" key="2">
    <source>
        <dbReference type="Proteomes" id="UP000469185"/>
    </source>
</evidence>
<dbReference type="AlphaFoldDB" id="A0A6N9YIM9"/>
<evidence type="ECO:0000313" key="1">
    <source>
        <dbReference type="EMBL" id="NED94901.1"/>
    </source>
</evidence>
<dbReference type="RefSeq" id="WP_163817194.1">
    <property type="nucleotide sequence ID" value="NZ_JAAGOB010000003.1"/>
</dbReference>
<keyword evidence="2" id="KW-1185">Reference proteome</keyword>
<dbReference type="GO" id="GO:0008734">
    <property type="term" value="F:L-aspartate oxidase activity"/>
    <property type="evidence" value="ECO:0007669"/>
    <property type="project" value="InterPro"/>
</dbReference>